<evidence type="ECO:0000256" key="2">
    <source>
        <dbReference type="ARBA" id="ARBA00022962"/>
    </source>
</evidence>
<dbReference type="Gene3D" id="3.60.20.10">
    <property type="entry name" value="Glutamine Phosphoribosylpyrophosphate, subunit 1, domain 1"/>
    <property type="match status" value="1"/>
</dbReference>
<dbReference type="InterPro" id="IPR029055">
    <property type="entry name" value="Ntn_hydrolases_N"/>
</dbReference>
<dbReference type="OrthoDB" id="1816481at2"/>
<accession>U2KV73</accession>
<dbReference type="PROSITE" id="PS51278">
    <property type="entry name" value="GATASE_TYPE_2"/>
    <property type="match status" value="1"/>
</dbReference>
<dbReference type="SUPFAM" id="SSF56235">
    <property type="entry name" value="N-terminal nucleophile aminohydrolases (Ntn hydrolases)"/>
    <property type="match status" value="1"/>
</dbReference>
<evidence type="ECO:0000256" key="1">
    <source>
        <dbReference type="ARBA" id="ARBA00022679"/>
    </source>
</evidence>
<comment type="caution">
    <text evidence="4">The sequence shown here is derived from an EMBL/GenBank/DDBJ whole genome shotgun (WGS) entry which is preliminary data.</text>
</comment>
<dbReference type="AlphaFoldDB" id="U2KV73"/>
<dbReference type="Proteomes" id="UP000016662">
    <property type="component" value="Unassembled WGS sequence"/>
</dbReference>
<dbReference type="RefSeq" id="WP_021682913.1">
    <property type="nucleotide sequence ID" value="NZ_KI260449.1"/>
</dbReference>
<dbReference type="InterPro" id="IPR017932">
    <property type="entry name" value="GATase_2_dom"/>
</dbReference>
<reference evidence="4 5" key="1">
    <citation type="submission" date="2013-07" db="EMBL/GenBank/DDBJ databases">
        <authorList>
            <person name="Weinstock G."/>
            <person name="Sodergren E."/>
            <person name="Wylie T."/>
            <person name="Fulton L."/>
            <person name="Fulton R."/>
            <person name="Fronick C."/>
            <person name="O'Laughlin M."/>
            <person name="Godfrey J."/>
            <person name="Miner T."/>
            <person name="Herter B."/>
            <person name="Appelbaum E."/>
            <person name="Cordes M."/>
            <person name="Lek S."/>
            <person name="Wollam A."/>
            <person name="Pepin K.H."/>
            <person name="Palsikar V.B."/>
            <person name="Mitreva M."/>
            <person name="Wilson R.K."/>
        </authorList>
    </citation>
    <scope>NUCLEOTIDE SEQUENCE [LARGE SCALE GENOMIC DNA]</scope>
    <source>
        <strain evidence="4 5">ATCC 27760</strain>
    </source>
</reference>
<proteinExistence type="predicted"/>
<organism evidence="4 5">
    <name type="scientific">Ruminococcus callidus ATCC 27760</name>
    <dbReference type="NCBI Taxonomy" id="411473"/>
    <lineage>
        <taxon>Bacteria</taxon>
        <taxon>Bacillati</taxon>
        <taxon>Bacillota</taxon>
        <taxon>Clostridia</taxon>
        <taxon>Eubacteriales</taxon>
        <taxon>Oscillospiraceae</taxon>
        <taxon>Ruminococcus</taxon>
    </lineage>
</organism>
<keyword evidence="2 4" id="KW-0315">Glutamine amidotransferase</keyword>
<evidence type="ECO:0000313" key="4">
    <source>
        <dbReference type="EMBL" id="ERJ96187.1"/>
    </source>
</evidence>
<name>U2KV73_9FIRM</name>
<dbReference type="PANTHER" id="PTHR11907">
    <property type="entry name" value="AMIDOPHOSPHORIBOSYLTRANSFERASE"/>
    <property type="match status" value="1"/>
</dbReference>
<sequence>MCAVFGFLDYKGKTSNAVLKKLIHYLSVAAEVRGTDATGIAYVRDGSMVTYKKPKPSHKVKLFFPRGTRSVIGHTRFTTQGSEKRNCNNHPFEGHCGTEAFALAHNGVLYNDRELRREQHLPTTPIETDSYIAVQLLEQGQQLDTENIKRMAGLVEGSFVFTILRNDNTLFLVKGNNPLTLYHFPALGLYVYASTKSILDNALKKVKLNGKYSEVDVSEGEIVKMSSSGNLHKSTFTMQDYIHTMFNPYNWNYLNYAKWWEANEREELLLEYCGTFGVSEEEVELLLEVGYDPDEIEELLMDTAAMEEAINEAKTLLQCEA</sequence>
<dbReference type="CDD" id="cd00352">
    <property type="entry name" value="Gn_AT_II"/>
    <property type="match status" value="1"/>
</dbReference>
<feature type="domain" description="Glutamine amidotransferase type-2" evidence="3">
    <location>
        <begin position="2"/>
        <end position="228"/>
    </location>
</feature>
<gene>
    <name evidence="4" type="ORF">RUMCAL_01442</name>
</gene>
<evidence type="ECO:0000259" key="3">
    <source>
        <dbReference type="PROSITE" id="PS51278"/>
    </source>
</evidence>
<evidence type="ECO:0000313" key="5">
    <source>
        <dbReference type="Proteomes" id="UP000016662"/>
    </source>
</evidence>
<dbReference type="eggNOG" id="COG0449">
    <property type="taxonomic scope" value="Bacteria"/>
</dbReference>
<dbReference type="EMBL" id="AWVF01000176">
    <property type="protein sequence ID" value="ERJ96187.1"/>
    <property type="molecule type" value="Genomic_DNA"/>
</dbReference>
<keyword evidence="1 4" id="KW-0808">Transferase</keyword>
<dbReference type="Pfam" id="PF13522">
    <property type="entry name" value="GATase_6"/>
    <property type="match status" value="1"/>
</dbReference>
<dbReference type="PATRIC" id="fig|411473.3.peg.1165"/>
<dbReference type="STRING" id="411473.RUMCAL_01442"/>
<protein>
    <submittedName>
        <fullName evidence="4">Class II glutamine amidotransferase</fullName>
    </submittedName>
</protein>
<dbReference type="GO" id="GO:0016740">
    <property type="term" value="F:transferase activity"/>
    <property type="evidence" value="ECO:0007669"/>
    <property type="project" value="UniProtKB-KW"/>
</dbReference>
<dbReference type="HOGENOM" id="CLU_871217_0_0_9"/>
<keyword evidence="5" id="KW-1185">Reference proteome</keyword>